<evidence type="ECO:0000313" key="10">
    <source>
        <dbReference type="EMBL" id="MDS3861987.1"/>
    </source>
</evidence>
<organism evidence="10 11">
    <name type="scientific">Pseudocalidococcus azoricus BACA0444</name>
    <dbReference type="NCBI Taxonomy" id="2918990"/>
    <lineage>
        <taxon>Bacteria</taxon>
        <taxon>Bacillati</taxon>
        <taxon>Cyanobacteriota</taxon>
        <taxon>Cyanophyceae</taxon>
        <taxon>Acaryochloridales</taxon>
        <taxon>Thermosynechococcaceae</taxon>
        <taxon>Pseudocalidococcus</taxon>
        <taxon>Pseudocalidococcus azoricus</taxon>
    </lineage>
</organism>
<dbReference type="InterPro" id="IPR012675">
    <property type="entry name" value="Beta-grasp_dom_sf"/>
</dbReference>
<dbReference type="CDD" id="cd00207">
    <property type="entry name" value="fer2"/>
    <property type="match status" value="1"/>
</dbReference>
<evidence type="ECO:0000313" key="11">
    <source>
        <dbReference type="Proteomes" id="UP001268256"/>
    </source>
</evidence>
<evidence type="ECO:0000256" key="8">
    <source>
        <dbReference type="ARBA" id="ARBA00034078"/>
    </source>
</evidence>
<keyword evidence="7" id="KW-0411">Iron-sulfur</keyword>
<dbReference type="Pfam" id="PF00111">
    <property type="entry name" value="Fer2"/>
    <property type="match status" value="1"/>
</dbReference>
<dbReference type="AlphaFoldDB" id="A0AAE4K0H9"/>
<dbReference type="EMBL" id="JAVMIP010000019">
    <property type="protein sequence ID" value="MDS3861987.1"/>
    <property type="molecule type" value="Genomic_DNA"/>
</dbReference>
<dbReference type="GO" id="GO:0046872">
    <property type="term" value="F:metal ion binding"/>
    <property type="evidence" value="ECO:0007669"/>
    <property type="project" value="UniProtKB-KW"/>
</dbReference>
<sequence>MKRDHSRVYSVTLVNEARGLRKTIKVPADEYILDAAEIQGVDLPYSCRAGACVTCAARIVSGTLDQSDHTFLKAQELKAGFALICAAYPTSDSVITTHQEDAILNLGY</sequence>
<comment type="caution">
    <text evidence="10">The sequence shown here is derived from an EMBL/GenBank/DDBJ whole genome shotgun (WGS) entry which is preliminary data.</text>
</comment>
<evidence type="ECO:0000259" key="9">
    <source>
        <dbReference type="PROSITE" id="PS51085"/>
    </source>
</evidence>
<protein>
    <submittedName>
        <fullName evidence="10">2Fe-2S iron-sulfur cluster-binding protein</fullName>
    </submittedName>
</protein>
<keyword evidence="11" id="KW-1185">Reference proteome</keyword>
<dbReference type="InterPro" id="IPR010241">
    <property type="entry name" value="Fd_pln"/>
</dbReference>
<dbReference type="GO" id="GO:0009055">
    <property type="term" value="F:electron transfer activity"/>
    <property type="evidence" value="ECO:0007669"/>
    <property type="project" value="InterPro"/>
</dbReference>
<dbReference type="NCBIfam" id="TIGR02008">
    <property type="entry name" value="fdx_plant"/>
    <property type="match status" value="1"/>
</dbReference>
<dbReference type="Proteomes" id="UP001268256">
    <property type="component" value="Unassembled WGS sequence"/>
</dbReference>
<comment type="similarity">
    <text evidence="1">Belongs to the 2Fe2S plant-type ferredoxin family.</text>
</comment>
<dbReference type="GO" id="GO:0022900">
    <property type="term" value="P:electron transport chain"/>
    <property type="evidence" value="ECO:0007669"/>
    <property type="project" value="InterPro"/>
</dbReference>
<comment type="cofactor">
    <cofactor evidence="8">
        <name>[2Fe-2S] cluster</name>
        <dbReference type="ChEBI" id="CHEBI:190135"/>
    </cofactor>
</comment>
<dbReference type="InterPro" id="IPR001041">
    <property type="entry name" value="2Fe-2S_ferredoxin-type"/>
</dbReference>
<evidence type="ECO:0000256" key="7">
    <source>
        <dbReference type="ARBA" id="ARBA00023014"/>
    </source>
</evidence>
<keyword evidence="6" id="KW-0408">Iron</keyword>
<evidence type="ECO:0000256" key="5">
    <source>
        <dbReference type="ARBA" id="ARBA00022982"/>
    </source>
</evidence>
<dbReference type="PROSITE" id="PS51085">
    <property type="entry name" value="2FE2S_FER_2"/>
    <property type="match status" value="1"/>
</dbReference>
<gene>
    <name evidence="10" type="ORF">RIF25_14380</name>
</gene>
<dbReference type="GO" id="GO:0051537">
    <property type="term" value="F:2 iron, 2 sulfur cluster binding"/>
    <property type="evidence" value="ECO:0007669"/>
    <property type="project" value="UniProtKB-KW"/>
</dbReference>
<proteinExistence type="inferred from homology"/>
<evidence type="ECO:0000256" key="3">
    <source>
        <dbReference type="ARBA" id="ARBA00022714"/>
    </source>
</evidence>
<feature type="domain" description="2Fe-2S ferredoxin-type" evidence="9">
    <location>
        <begin position="9"/>
        <end position="101"/>
    </location>
</feature>
<dbReference type="SUPFAM" id="SSF54292">
    <property type="entry name" value="2Fe-2S ferredoxin-like"/>
    <property type="match status" value="1"/>
</dbReference>
<keyword evidence="5" id="KW-0249">Electron transport</keyword>
<keyword evidence="4" id="KW-0479">Metal-binding</keyword>
<reference evidence="11" key="1">
    <citation type="submission" date="2023-07" db="EMBL/GenBank/DDBJ databases">
        <authorList>
            <person name="Luz R."/>
            <person name="Cordeiro R."/>
            <person name="Fonseca A."/>
            <person name="Goncalves V."/>
        </authorList>
    </citation>
    <scope>NUCLEOTIDE SEQUENCE [LARGE SCALE GENOMIC DNA]</scope>
    <source>
        <strain evidence="11">BACA0444</strain>
    </source>
</reference>
<name>A0AAE4K0H9_9CYAN</name>
<keyword evidence="2" id="KW-0813">Transport</keyword>
<evidence type="ECO:0000256" key="2">
    <source>
        <dbReference type="ARBA" id="ARBA00022448"/>
    </source>
</evidence>
<keyword evidence="3" id="KW-0001">2Fe-2S</keyword>
<dbReference type="PANTHER" id="PTHR43112">
    <property type="entry name" value="FERREDOXIN"/>
    <property type="match status" value="1"/>
</dbReference>
<dbReference type="PANTHER" id="PTHR43112:SF3">
    <property type="entry name" value="FERREDOXIN-2, CHLOROPLASTIC"/>
    <property type="match status" value="1"/>
</dbReference>
<dbReference type="RefSeq" id="WP_322879205.1">
    <property type="nucleotide sequence ID" value="NZ_JAVMIP010000019.1"/>
</dbReference>
<dbReference type="InterPro" id="IPR036010">
    <property type="entry name" value="2Fe-2S_ferredoxin-like_sf"/>
</dbReference>
<accession>A0AAE4K0H9</accession>
<evidence type="ECO:0000256" key="6">
    <source>
        <dbReference type="ARBA" id="ARBA00023004"/>
    </source>
</evidence>
<evidence type="ECO:0000256" key="1">
    <source>
        <dbReference type="ARBA" id="ARBA00007874"/>
    </source>
</evidence>
<dbReference type="Gene3D" id="3.10.20.30">
    <property type="match status" value="1"/>
</dbReference>
<evidence type="ECO:0000256" key="4">
    <source>
        <dbReference type="ARBA" id="ARBA00022723"/>
    </source>
</evidence>